<evidence type="ECO:0000313" key="8">
    <source>
        <dbReference type="EMBL" id="GAA4834882.1"/>
    </source>
</evidence>
<comment type="subcellular location">
    <subcellularLocation>
        <location evidence="5">Cytoplasm</location>
    </subcellularLocation>
</comment>
<dbReference type="HAMAP" id="MF_00150">
    <property type="entry name" value="ArgC_type1"/>
    <property type="match status" value="1"/>
</dbReference>
<comment type="pathway">
    <text evidence="5">Amino-acid biosynthesis; L-arginine biosynthesis; N(2)-acetyl-L-ornithine from L-glutamate: step 3/4.</text>
</comment>
<dbReference type="InterPro" id="IPR036291">
    <property type="entry name" value="NAD(P)-bd_dom_sf"/>
</dbReference>
<comment type="function">
    <text evidence="5">Catalyzes the NADPH-dependent reduction of N-acetyl-5-glutamyl phosphate to yield N-acetyl-L-glutamate 5-semialdehyde.</text>
</comment>
<dbReference type="Pfam" id="PF22698">
    <property type="entry name" value="Semialdhyde_dhC_1"/>
    <property type="match status" value="1"/>
</dbReference>
<keyword evidence="4 5" id="KW-0560">Oxidoreductase</keyword>
<dbReference type="InterPro" id="IPR058924">
    <property type="entry name" value="AGPR_dimerisation_dom"/>
</dbReference>
<keyword evidence="5" id="KW-0963">Cytoplasm</keyword>
<dbReference type="Pfam" id="PF01118">
    <property type="entry name" value="Semialdhyde_dh"/>
    <property type="match status" value="1"/>
</dbReference>
<dbReference type="CDD" id="cd17895">
    <property type="entry name" value="AGPR_1_N"/>
    <property type="match status" value="1"/>
</dbReference>
<dbReference type="InterPro" id="IPR023013">
    <property type="entry name" value="AGPR_AS"/>
</dbReference>
<keyword evidence="3 5" id="KW-0521">NADP</keyword>
<dbReference type="Gene3D" id="3.40.50.720">
    <property type="entry name" value="NAD(P)-binding Rossmann-like Domain"/>
    <property type="match status" value="1"/>
</dbReference>
<accession>A0ABP9DDJ0</accession>
<dbReference type="PANTHER" id="PTHR32338:SF10">
    <property type="entry name" value="N-ACETYL-GAMMA-GLUTAMYL-PHOSPHATE REDUCTASE, CHLOROPLASTIC-RELATED"/>
    <property type="match status" value="1"/>
</dbReference>
<keyword evidence="1 5" id="KW-0055">Arginine biosynthesis</keyword>
<dbReference type="PANTHER" id="PTHR32338">
    <property type="entry name" value="N-ACETYL-GAMMA-GLUTAMYL-PHOSPHATE REDUCTASE, CHLOROPLASTIC-RELATED-RELATED"/>
    <property type="match status" value="1"/>
</dbReference>
<protein>
    <recommendedName>
        <fullName evidence="5">N-acetyl-gamma-glutamyl-phosphate reductase</fullName>
        <shortName evidence="5">AGPR</shortName>
        <ecNumber evidence="5">1.2.1.38</ecNumber>
    </recommendedName>
    <alternativeName>
        <fullName evidence="5">N-acetyl-glutamate semialdehyde dehydrogenase</fullName>
        <shortName evidence="5">NAGSA dehydrogenase</shortName>
    </alternativeName>
</protein>
<dbReference type="Proteomes" id="UP001500298">
    <property type="component" value="Unassembled WGS sequence"/>
</dbReference>
<evidence type="ECO:0000256" key="2">
    <source>
        <dbReference type="ARBA" id="ARBA00022605"/>
    </source>
</evidence>
<keyword evidence="2 5" id="KW-0028">Amino-acid biosynthesis</keyword>
<dbReference type="SUPFAM" id="SSF51735">
    <property type="entry name" value="NAD(P)-binding Rossmann-fold domains"/>
    <property type="match status" value="1"/>
</dbReference>
<evidence type="ECO:0000256" key="6">
    <source>
        <dbReference type="PROSITE-ProRule" id="PRU10010"/>
    </source>
</evidence>
<organism evidence="8 9">
    <name type="scientific">Algivirga pacifica</name>
    <dbReference type="NCBI Taxonomy" id="1162670"/>
    <lineage>
        <taxon>Bacteria</taxon>
        <taxon>Pseudomonadati</taxon>
        <taxon>Bacteroidota</taxon>
        <taxon>Cytophagia</taxon>
        <taxon>Cytophagales</taxon>
        <taxon>Flammeovirgaceae</taxon>
        <taxon>Algivirga</taxon>
    </lineage>
</organism>
<evidence type="ECO:0000256" key="4">
    <source>
        <dbReference type="ARBA" id="ARBA00023002"/>
    </source>
</evidence>
<dbReference type="RefSeq" id="WP_345371458.1">
    <property type="nucleotide sequence ID" value="NZ_BAABJX010000030.1"/>
</dbReference>
<dbReference type="InterPro" id="IPR050085">
    <property type="entry name" value="AGPR"/>
</dbReference>
<dbReference type="EMBL" id="BAABJX010000030">
    <property type="protein sequence ID" value="GAA4834882.1"/>
    <property type="molecule type" value="Genomic_DNA"/>
</dbReference>
<dbReference type="NCBIfam" id="TIGR01850">
    <property type="entry name" value="argC"/>
    <property type="match status" value="1"/>
</dbReference>
<dbReference type="SMART" id="SM00859">
    <property type="entry name" value="Semialdhyde_dh"/>
    <property type="match status" value="1"/>
</dbReference>
<feature type="domain" description="Semialdehyde dehydrogenase NAD-binding" evidence="7">
    <location>
        <begin position="4"/>
        <end position="133"/>
    </location>
</feature>
<dbReference type="SUPFAM" id="SSF55347">
    <property type="entry name" value="Glyceraldehyde-3-phosphate dehydrogenase-like, C-terminal domain"/>
    <property type="match status" value="1"/>
</dbReference>
<dbReference type="InterPro" id="IPR000534">
    <property type="entry name" value="Semialdehyde_DH_NAD-bd"/>
</dbReference>
<name>A0ABP9DDJ0_9BACT</name>
<dbReference type="EC" id="1.2.1.38" evidence="5"/>
<comment type="similarity">
    <text evidence="5">Belongs to the NAGSA dehydrogenase family. Type 1 subfamily.</text>
</comment>
<dbReference type="PROSITE" id="PS01224">
    <property type="entry name" value="ARGC"/>
    <property type="match status" value="1"/>
</dbReference>
<feature type="active site" evidence="5 6">
    <location>
        <position position="141"/>
    </location>
</feature>
<evidence type="ECO:0000313" key="9">
    <source>
        <dbReference type="Proteomes" id="UP001500298"/>
    </source>
</evidence>
<comment type="catalytic activity">
    <reaction evidence="5">
        <text>N-acetyl-L-glutamate 5-semialdehyde + phosphate + NADP(+) = N-acetyl-L-glutamyl 5-phosphate + NADPH + H(+)</text>
        <dbReference type="Rhea" id="RHEA:21588"/>
        <dbReference type="ChEBI" id="CHEBI:15378"/>
        <dbReference type="ChEBI" id="CHEBI:29123"/>
        <dbReference type="ChEBI" id="CHEBI:43474"/>
        <dbReference type="ChEBI" id="CHEBI:57783"/>
        <dbReference type="ChEBI" id="CHEBI:57936"/>
        <dbReference type="ChEBI" id="CHEBI:58349"/>
        <dbReference type="EC" id="1.2.1.38"/>
    </reaction>
</comment>
<dbReference type="Gene3D" id="3.30.360.10">
    <property type="entry name" value="Dihydrodipicolinate Reductase, domain 2"/>
    <property type="match status" value="1"/>
</dbReference>
<keyword evidence="9" id="KW-1185">Reference proteome</keyword>
<comment type="caution">
    <text evidence="8">The sequence shown here is derived from an EMBL/GenBank/DDBJ whole genome shotgun (WGS) entry which is preliminary data.</text>
</comment>
<gene>
    <name evidence="5 8" type="primary">argC</name>
    <name evidence="8" type="ORF">GCM10023331_20140</name>
</gene>
<dbReference type="CDD" id="cd23934">
    <property type="entry name" value="AGPR_1_C"/>
    <property type="match status" value="1"/>
</dbReference>
<evidence type="ECO:0000259" key="7">
    <source>
        <dbReference type="SMART" id="SM00859"/>
    </source>
</evidence>
<reference evidence="9" key="1">
    <citation type="journal article" date="2019" name="Int. J. Syst. Evol. Microbiol.">
        <title>The Global Catalogue of Microorganisms (GCM) 10K type strain sequencing project: providing services to taxonomists for standard genome sequencing and annotation.</title>
        <authorList>
            <consortium name="The Broad Institute Genomics Platform"/>
            <consortium name="The Broad Institute Genome Sequencing Center for Infectious Disease"/>
            <person name="Wu L."/>
            <person name="Ma J."/>
        </authorList>
    </citation>
    <scope>NUCLEOTIDE SEQUENCE [LARGE SCALE GENOMIC DNA]</scope>
    <source>
        <strain evidence="9">JCM 18326</strain>
    </source>
</reference>
<dbReference type="InterPro" id="IPR000706">
    <property type="entry name" value="AGPR_type-1"/>
</dbReference>
<evidence type="ECO:0000256" key="3">
    <source>
        <dbReference type="ARBA" id="ARBA00022857"/>
    </source>
</evidence>
<sequence>MNIKAGIIGGAGMTGGELLRVLLNHPHLKVTFVHSRSQAGNLISSVHNDLFGETSMTFTDTIGEADVYFLCLGHGESRKFLEENALSPTSLLIDLSQDFRLKEGVVEDRSTVMGGREFIYGLPELQKEAIQKASSIANPGCFATAIQLALLPAAKASLFKTDIHVSAITGSTGAGLKPMSTTGFSWRNNNISSYKVFNHQHLLEIGQSVRQLQDDFEQDINFIPYRGNFSRGILASVYFESDLEEKEIFKLYEEYYRDSAFTFVTSDAIDLKQVVNTNKCLLSVQKHGKNILVTSVIDNLLKGAVGQAVQNMNLMLGLEETTALKLKTIAF</sequence>
<proteinExistence type="inferred from homology"/>
<evidence type="ECO:0000256" key="5">
    <source>
        <dbReference type="HAMAP-Rule" id="MF_00150"/>
    </source>
</evidence>
<evidence type="ECO:0000256" key="1">
    <source>
        <dbReference type="ARBA" id="ARBA00022571"/>
    </source>
</evidence>